<evidence type="ECO:0000256" key="2">
    <source>
        <dbReference type="ARBA" id="ARBA00022723"/>
    </source>
</evidence>
<dbReference type="InterPro" id="IPR055185">
    <property type="entry name" value="C2CH-4th_BIRD-IDD"/>
</dbReference>
<dbReference type="SMART" id="SM00355">
    <property type="entry name" value="ZnF_C2H2"/>
    <property type="match status" value="4"/>
</dbReference>
<dbReference type="Proteomes" id="UP000708208">
    <property type="component" value="Unassembled WGS sequence"/>
</dbReference>
<keyword evidence="5" id="KW-0862">Zinc</keyword>
<evidence type="ECO:0000256" key="4">
    <source>
        <dbReference type="ARBA" id="ARBA00022771"/>
    </source>
</evidence>
<dbReference type="OrthoDB" id="8117402at2759"/>
<evidence type="ECO:0000259" key="8">
    <source>
        <dbReference type="PROSITE" id="PS50157"/>
    </source>
</evidence>
<organism evidence="9 10">
    <name type="scientific">Allacma fusca</name>
    <dbReference type="NCBI Taxonomy" id="39272"/>
    <lineage>
        <taxon>Eukaryota</taxon>
        <taxon>Metazoa</taxon>
        <taxon>Ecdysozoa</taxon>
        <taxon>Arthropoda</taxon>
        <taxon>Hexapoda</taxon>
        <taxon>Collembola</taxon>
        <taxon>Symphypleona</taxon>
        <taxon>Sminthuridae</taxon>
        <taxon>Allacma</taxon>
    </lineage>
</organism>
<comment type="subcellular location">
    <subcellularLocation>
        <location evidence="1">Nucleus</location>
    </subcellularLocation>
</comment>
<evidence type="ECO:0000313" key="9">
    <source>
        <dbReference type="EMBL" id="CAG7837216.1"/>
    </source>
</evidence>
<evidence type="ECO:0000256" key="5">
    <source>
        <dbReference type="ARBA" id="ARBA00022833"/>
    </source>
</evidence>
<reference evidence="9" key="1">
    <citation type="submission" date="2021-06" db="EMBL/GenBank/DDBJ databases">
        <authorList>
            <person name="Hodson N. C."/>
            <person name="Mongue J. A."/>
            <person name="Jaron S. K."/>
        </authorList>
    </citation>
    <scope>NUCLEOTIDE SEQUENCE</scope>
</reference>
<evidence type="ECO:0000256" key="3">
    <source>
        <dbReference type="ARBA" id="ARBA00022737"/>
    </source>
</evidence>
<dbReference type="PANTHER" id="PTHR24379">
    <property type="entry name" value="KRAB AND ZINC FINGER DOMAIN-CONTAINING"/>
    <property type="match status" value="1"/>
</dbReference>
<comment type="caution">
    <text evidence="9">The sequence shown here is derived from an EMBL/GenBank/DDBJ whole genome shotgun (WGS) entry which is preliminary data.</text>
</comment>
<dbReference type="PROSITE" id="PS00028">
    <property type="entry name" value="ZINC_FINGER_C2H2_1"/>
    <property type="match status" value="4"/>
</dbReference>
<evidence type="ECO:0000256" key="1">
    <source>
        <dbReference type="ARBA" id="ARBA00004123"/>
    </source>
</evidence>
<dbReference type="AlphaFoldDB" id="A0A8J2MCX0"/>
<evidence type="ECO:0000256" key="7">
    <source>
        <dbReference type="PROSITE-ProRule" id="PRU00042"/>
    </source>
</evidence>
<dbReference type="PANTHER" id="PTHR24379:SF127">
    <property type="entry name" value="BLOODY FINGERS-RELATED"/>
    <property type="match status" value="1"/>
</dbReference>
<dbReference type="EMBL" id="CAJVCH010571329">
    <property type="protein sequence ID" value="CAG7837216.1"/>
    <property type="molecule type" value="Genomic_DNA"/>
</dbReference>
<dbReference type="Pfam" id="PF22992">
    <property type="entry name" value="C2CH-4th_BIRD-IDD"/>
    <property type="match status" value="1"/>
</dbReference>
<evidence type="ECO:0000313" key="10">
    <source>
        <dbReference type="Proteomes" id="UP000708208"/>
    </source>
</evidence>
<name>A0A8J2MCX0_9HEXA</name>
<protein>
    <recommendedName>
        <fullName evidence="8">C2H2-type domain-containing protein</fullName>
    </recommendedName>
</protein>
<gene>
    <name evidence="9" type="ORF">AFUS01_LOCUS46364</name>
</gene>
<evidence type="ECO:0000256" key="6">
    <source>
        <dbReference type="ARBA" id="ARBA00023242"/>
    </source>
</evidence>
<feature type="domain" description="C2H2-type" evidence="8">
    <location>
        <begin position="45"/>
        <end position="67"/>
    </location>
</feature>
<accession>A0A8J2MCX0</accession>
<dbReference type="FunFam" id="3.30.160.60:FF:000145">
    <property type="entry name" value="Zinc finger protein 574"/>
    <property type="match status" value="1"/>
</dbReference>
<feature type="domain" description="C2H2-type" evidence="8">
    <location>
        <begin position="16"/>
        <end position="43"/>
    </location>
</feature>
<dbReference type="GO" id="GO:0008270">
    <property type="term" value="F:zinc ion binding"/>
    <property type="evidence" value="ECO:0007669"/>
    <property type="project" value="UniProtKB-KW"/>
</dbReference>
<keyword evidence="4 7" id="KW-0863">Zinc-finger</keyword>
<sequence length="192" mass="22151">MLAHLRVTHINAAESYICDVCGKVFSRRDSFNSHKYIHKPDRPTYVCHVCGKSFKRKRNLTKHLELHDPTFSCEFCEAKFPSDFKLRSHRFIHTGEKPFKCKHCPEEFRTRKGLCRHSMYRHGKRVGGTTNETNENDDDNEEQLPSFILKVEHDTADDDQHDDKFHAGGLTNDAGNTEEGVTSVVVEQIKFG</sequence>
<dbReference type="Pfam" id="PF00096">
    <property type="entry name" value="zf-C2H2"/>
    <property type="match status" value="1"/>
</dbReference>
<keyword evidence="6" id="KW-0539">Nucleus</keyword>
<dbReference type="PROSITE" id="PS50157">
    <property type="entry name" value="ZINC_FINGER_C2H2_2"/>
    <property type="match status" value="4"/>
</dbReference>
<keyword evidence="3" id="KW-0677">Repeat</keyword>
<feature type="domain" description="C2H2-type" evidence="8">
    <location>
        <begin position="71"/>
        <end position="98"/>
    </location>
</feature>
<proteinExistence type="predicted"/>
<dbReference type="GO" id="GO:0000977">
    <property type="term" value="F:RNA polymerase II transcription regulatory region sequence-specific DNA binding"/>
    <property type="evidence" value="ECO:0007669"/>
    <property type="project" value="TreeGrafter"/>
</dbReference>
<keyword evidence="2" id="KW-0479">Metal-binding</keyword>
<dbReference type="InterPro" id="IPR013087">
    <property type="entry name" value="Znf_C2H2_type"/>
</dbReference>
<dbReference type="GO" id="GO:0005634">
    <property type="term" value="C:nucleus"/>
    <property type="evidence" value="ECO:0007669"/>
    <property type="project" value="UniProtKB-SubCell"/>
</dbReference>
<keyword evidence="10" id="KW-1185">Reference proteome</keyword>
<dbReference type="GO" id="GO:0000981">
    <property type="term" value="F:DNA-binding transcription factor activity, RNA polymerase II-specific"/>
    <property type="evidence" value="ECO:0007669"/>
    <property type="project" value="TreeGrafter"/>
</dbReference>
<feature type="domain" description="C2H2-type" evidence="8">
    <location>
        <begin position="99"/>
        <end position="126"/>
    </location>
</feature>